<evidence type="ECO:0008006" key="3">
    <source>
        <dbReference type="Google" id="ProtNLM"/>
    </source>
</evidence>
<dbReference type="RefSeq" id="WP_110380253.1">
    <property type="nucleotide sequence ID" value="NZ_CP029288.2"/>
</dbReference>
<organism evidence="1 2">
    <name type="scientific">Acidianus sulfidivorans JP7</name>
    <dbReference type="NCBI Taxonomy" id="619593"/>
    <lineage>
        <taxon>Archaea</taxon>
        <taxon>Thermoproteota</taxon>
        <taxon>Thermoprotei</taxon>
        <taxon>Sulfolobales</taxon>
        <taxon>Sulfolobaceae</taxon>
        <taxon>Acidianus</taxon>
    </lineage>
</organism>
<dbReference type="GeneID" id="36837752"/>
<dbReference type="OrthoDB" id="36755at2157"/>
<evidence type="ECO:0000313" key="2">
    <source>
        <dbReference type="Proteomes" id="UP000248410"/>
    </source>
</evidence>
<protein>
    <recommendedName>
        <fullName evidence="3">NAD(P)/FAD-dependent oxidoreductase</fullName>
    </recommendedName>
</protein>
<dbReference type="EMBL" id="CP029288">
    <property type="protein sequence ID" value="AWR97363.1"/>
    <property type="molecule type" value="Genomic_DNA"/>
</dbReference>
<name>A0A2U9IMW3_9CREN</name>
<evidence type="ECO:0000313" key="1">
    <source>
        <dbReference type="EMBL" id="AWR97363.1"/>
    </source>
</evidence>
<proteinExistence type="predicted"/>
<dbReference type="KEGG" id="asul:DFR86_07245"/>
<keyword evidence="2" id="KW-1185">Reference proteome</keyword>
<dbReference type="InterPro" id="IPR036188">
    <property type="entry name" value="FAD/NAD-bd_sf"/>
</dbReference>
<dbReference type="AlphaFoldDB" id="A0A2U9IMW3"/>
<sequence length="288" mass="33119">MDIVLGGGISGLILAKRTNSMVLELQPVIGGLFANDNIIDFDLPLVPPIVDNIEFFKQLYDVKYTTFIPNILAEKEQYLKDKICSECDKLPQWLEFKKGFWIYNIHEYINNISKDIHVLHEYPISILKNKIITNKGKVINFDRIISTIPRTYLDKLLGIKENISSKSLFLAIIITENTQNDWNVYINGHSGVNISFVIRKEIKNNIYVNYVYAFFSGKLPDNKKIFSELKRLKIIPLDSILAFRTHVIRDAILYGETKDNGIISCGRLGLWKNLTLEESIDLAHKLQI</sequence>
<gene>
    <name evidence="1" type="ORF">DFR86_07245</name>
</gene>
<dbReference type="SUPFAM" id="SSF51905">
    <property type="entry name" value="FAD/NAD(P)-binding domain"/>
    <property type="match status" value="1"/>
</dbReference>
<reference evidence="1 2" key="1">
    <citation type="submission" date="2018-05" db="EMBL/GenBank/DDBJ databases">
        <title>Complete Genome Sequences of Extremely Thermoacidophilic, Metal-Mobilizing Type-Strain Members of the Archaeal Family Sulfolobaceae: Acidianus brierleyi DSM-1651T, Acidianus sulfidivorans DSM-18786T, Metallosphaera hakonensis DSM-7519T, and Metallosphaera prunae DSM-10039T.</title>
        <authorList>
            <person name="Counts J.A."/>
            <person name="Kelly R.M."/>
        </authorList>
    </citation>
    <scope>NUCLEOTIDE SEQUENCE [LARGE SCALE GENOMIC DNA]</scope>
    <source>
        <strain evidence="1 2">JP7</strain>
    </source>
</reference>
<dbReference type="Proteomes" id="UP000248410">
    <property type="component" value="Chromosome"/>
</dbReference>
<accession>A0A2U9IMW3</accession>